<dbReference type="Pfam" id="PF12797">
    <property type="entry name" value="Fer4_2"/>
    <property type="match status" value="1"/>
</dbReference>
<sequence>MAQYGWEIDLERCTGCKTCVVACKSENNTPLKTNYRTVITEETGVYPNPKKIFVTMACNHCADPACIESCPVGAITKRASDGIVLIDQDICVGCRYCVWACPYGAPRYNPNTRKVEKCTLCAHRVGEGLNPACVDACVGRAIKYTRDFVPNGIGNAPDRFANPKLTHPSIRFI</sequence>
<evidence type="ECO:0000259" key="8">
    <source>
        <dbReference type="PROSITE" id="PS51379"/>
    </source>
</evidence>
<dbReference type="GO" id="GO:0051539">
    <property type="term" value="F:4 iron, 4 sulfur cluster binding"/>
    <property type="evidence" value="ECO:0007669"/>
    <property type="project" value="UniProtKB-KW"/>
</dbReference>
<dbReference type="CDD" id="cd16371">
    <property type="entry name" value="DMSOR_beta_like"/>
    <property type="match status" value="1"/>
</dbReference>
<dbReference type="SUPFAM" id="SSF54862">
    <property type="entry name" value="4Fe-4S ferredoxins"/>
    <property type="match status" value="1"/>
</dbReference>
<protein>
    <submittedName>
        <fullName evidence="9">4Fe-4S dicluster domain-containing protein</fullName>
    </submittedName>
</protein>
<keyword evidence="6" id="KW-0408">Iron</keyword>
<dbReference type="GO" id="GO:0046872">
    <property type="term" value="F:metal ion binding"/>
    <property type="evidence" value="ECO:0007669"/>
    <property type="project" value="UniProtKB-KW"/>
</dbReference>
<keyword evidence="4" id="KW-0677">Repeat</keyword>
<name>A0A3A4NCB1_ABYX5</name>
<proteinExistence type="predicted"/>
<evidence type="ECO:0000256" key="4">
    <source>
        <dbReference type="ARBA" id="ARBA00022737"/>
    </source>
</evidence>
<comment type="caution">
    <text evidence="9">The sequence shown here is derived from an EMBL/GenBank/DDBJ whole genome shotgun (WGS) entry which is preliminary data.</text>
</comment>
<accession>A0A3A4NCB1</accession>
<feature type="domain" description="4Fe-4S ferredoxin-type" evidence="8">
    <location>
        <begin position="49"/>
        <end position="80"/>
    </location>
</feature>
<dbReference type="Pfam" id="PF13247">
    <property type="entry name" value="Fer4_11"/>
    <property type="match status" value="1"/>
</dbReference>
<evidence type="ECO:0000256" key="6">
    <source>
        <dbReference type="ARBA" id="ARBA00023004"/>
    </source>
</evidence>
<dbReference type="InterPro" id="IPR017896">
    <property type="entry name" value="4Fe4S_Fe-S-bd"/>
</dbReference>
<evidence type="ECO:0000256" key="2">
    <source>
        <dbReference type="ARBA" id="ARBA00022485"/>
    </source>
</evidence>
<keyword evidence="2" id="KW-0004">4Fe-4S</keyword>
<evidence type="ECO:0000256" key="1">
    <source>
        <dbReference type="ARBA" id="ARBA00022448"/>
    </source>
</evidence>
<organism evidence="9 10">
    <name type="scientific">Abyssobacteria bacterium (strain SURF_5)</name>
    <dbReference type="NCBI Taxonomy" id="2093360"/>
    <lineage>
        <taxon>Bacteria</taxon>
        <taxon>Pseudomonadati</taxon>
        <taxon>Candidatus Hydrogenedentota</taxon>
        <taxon>Candidatus Abyssobacteria</taxon>
    </lineage>
</organism>
<evidence type="ECO:0000313" key="10">
    <source>
        <dbReference type="Proteomes" id="UP000265882"/>
    </source>
</evidence>
<keyword evidence="3" id="KW-0479">Metal-binding</keyword>
<dbReference type="InterPro" id="IPR017900">
    <property type="entry name" value="4Fe4S_Fe_S_CS"/>
</dbReference>
<dbReference type="Gene3D" id="3.30.70.20">
    <property type="match status" value="2"/>
</dbReference>
<evidence type="ECO:0000256" key="3">
    <source>
        <dbReference type="ARBA" id="ARBA00022723"/>
    </source>
</evidence>
<keyword evidence="7" id="KW-0411">Iron-sulfur</keyword>
<dbReference type="PANTHER" id="PTHR43177:SF5">
    <property type="entry name" value="ANAEROBIC DIMETHYL SULFOXIDE REDUCTASE CHAIN B-RELATED"/>
    <property type="match status" value="1"/>
</dbReference>
<dbReference type="EMBL" id="QZKU01000095">
    <property type="protein sequence ID" value="RJP18913.1"/>
    <property type="molecule type" value="Genomic_DNA"/>
</dbReference>
<evidence type="ECO:0000256" key="7">
    <source>
        <dbReference type="ARBA" id="ARBA00023014"/>
    </source>
</evidence>
<dbReference type="Proteomes" id="UP000265882">
    <property type="component" value="Unassembled WGS sequence"/>
</dbReference>
<evidence type="ECO:0000313" key="9">
    <source>
        <dbReference type="EMBL" id="RJP18913.1"/>
    </source>
</evidence>
<dbReference type="PROSITE" id="PS51379">
    <property type="entry name" value="4FE4S_FER_2"/>
    <property type="match status" value="3"/>
</dbReference>
<dbReference type="InterPro" id="IPR050954">
    <property type="entry name" value="ET_IronSulfur_Cluster-Binding"/>
</dbReference>
<keyword evidence="1" id="KW-0813">Transport</keyword>
<dbReference type="AlphaFoldDB" id="A0A3A4NCB1"/>
<feature type="domain" description="4Fe-4S ferredoxin-type" evidence="8">
    <location>
        <begin position="82"/>
        <end position="111"/>
    </location>
</feature>
<feature type="domain" description="4Fe-4S ferredoxin-type" evidence="8">
    <location>
        <begin position="4"/>
        <end position="34"/>
    </location>
</feature>
<gene>
    <name evidence="9" type="ORF">C4520_13630</name>
</gene>
<dbReference type="PANTHER" id="PTHR43177">
    <property type="entry name" value="PROTEIN NRFC"/>
    <property type="match status" value="1"/>
</dbReference>
<dbReference type="PROSITE" id="PS00198">
    <property type="entry name" value="4FE4S_FER_1"/>
    <property type="match status" value="1"/>
</dbReference>
<keyword evidence="5" id="KW-0249">Electron transport</keyword>
<reference evidence="9 10" key="1">
    <citation type="journal article" date="2017" name="ISME J.">
        <title>Energy and carbon metabolisms in a deep terrestrial subsurface fluid microbial community.</title>
        <authorList>
            <person name="Momper L."/>
            <person name="Jungbluth S.P."/>
            <person name="Lee M.D."/>
            <person name="Amend J.P."/>
        </authorList>
    </citation>
    <scope>NUCLEOTIDE SEQUENCE [LARGE SCALE GENOMIC DNA]</scope>
    <source>
        <strain evidence="9">SURF_5</strain>
    </source>
</reference>
<evidence type="ECO:0000256" key="5">
    <source>
        <dbReference type="ARBA" id="ARBA00022982"/>
    </source>
</evidence>